<dbReference type="Gene3D" id="2.60.40.10">
    <property type="entry name" value="Immunoglobulins"/>
    <property type="match status" value="1"/>
</dbReference>
<evidence type="ECO:0000256" key="1">
    <source>
        <dbReference type="ARBA" id="ARBA00023319"/>
    </source>
</evidence>
<protein>
    <recommendedName>
        <fullName evidence="2">Ig-like domain-containing protein</fullName>
    </recommendedName>
</protein>
<dbReference type="EMBL" id="AZHW01001555">
    <property type="protein sequence ID" value="ETW92281.1"/>
    <property type="molecule type" value="Genomic_DNA"/>
</dbReference>
<proteinExistence type="predicted"/>
<dbReference type="Proteomes" id="UP000019141">
    <property type="component" value="Unassembled WGS sequence"/>
</dbReference>
<comment type="caution">
    <text evidence="3">The sequence shown here is derived from an EMBL/GenBank/DDBJ whole genome shotgun (WGS) entry which is preliminary data.</text>
</comment>
<dbReference type="GO" id="GO:0098632">
    <property type="term" value="F:cell-cell adhesion mediator activity"/>
    <property type="evidence" value="ECO:0007669"/>
    <property type="project" value="TreeGrafter"/>
</dbReference>
<evidence type="ECO:0000259" key="2">
    <source>
        <dbReference type="PROSITE" id="PS50835"/>
    </source>
</evidence>
<accession>W4L4Q1</accession>
<dbReference type="GO" id="GO:0005886">
    <property type="term" value="C:plasma membrane"/>
    <property type="evidence" value="ECO:0007669"/>
    <property type="project" value="TreeGrafter"/>
</dbReference>
<keyword evidence="4" id="KW-1185">Reference proteome</keyword>
<dbReference type="SUPFAM" id="SSF48726">
    <property type="entry name" value="Immunoglobulin"/>
    <property type="match status" value="1"/>
</dbReference>
<dbReference type="InterPro" id="IPR007110">
    <property type="entry name" value="Ig-like_dom"/>
</dbReference>
<dbReference type="Pfam" id="PF07679">
    <property type="entry name" value="I-set"/>
    <property type="match status" value="1"/>
</dbReference>
<dbReference type="InterPro" id="IPR013783">
    <property type="entry name" value="Ig-like_fold"/>
</dbReference>
<evidence type="ECO:0000313" key="3">
    <source>
        <dbReference type="EMBL" id="ETW92281.1"/>
    </source>
</evidence>
<keyword evidence="1" id="KW-0393">Immunoglobulin domain</keyword>
<name>W4L4Q1_ENTF1</name>
<dbReference type="GO" id="GO:0007156">
    <property type="term" value="P:homophilic cell adhesion via plasma membrane adhesion molecules"/>
    <property type="evidence" value="ECO:0007669"/>
    <property type="project" value="TreeGrafter"/>
</dbReference>
<sequence length="127" mass="14170">MFQVEVTGTPRPKLTWYHNGEEVRADYSKELAEDGSLTMPSAELKHSGVYQLVAVNSAGRVEREVKLSVESESVEANNVAAYETVPMGDAIPVAMFGDHVEQRHARSNKPFKDEYGVRLVLCCDRKN</sequence>
<dbReference type="AlphaFoldDB" id="W4L4Q1"/>
<dbReference type="InterPro" id="IPR036179">
    <property type="entry name" value="Ig-like_dom_sf"/>
</dbReference>
<organism evidence="3 4">
    <name type="scientific">Entotheonella factor</name>
    <dbReference type="NCBI Taxonomy" id="1429438"/>
    <lineage>
        <taxon>Bacteria</taxon>
        <taxon>Pseudomonadati</taxon>
        <taxon>Nitrospinota/Tectimicrobiota group</taxon>
        <taxon>Candidatus Tectimicrobiota</taxon>
        <taxon>Candidatus Entotheonellia</taxon>
        <taxon>Candidatus Entotheonellales</taxon>
        <taxon>Candidatus Entotheonellaceae</taxon>
        <taxon>Candidatus Entotheonella</taxon>
    </lineage>
</organism>
<reference evidence="3 4" key="1">
    <citation type="journal article" date="2014" name="Nature">
        <title>An environmental bacterial taxon with a large and distinct metabolic repertoire.</title>
        <authorList>
            <person name="Wilson M.C."/>
            <person name="Mori T."/>
            <person name="Ruckert C."/>
            <person name="Uria A.R."/>
            <person name="Helf M.J."/>
            <person name="Takada K."/>
            <person name="Gernert C."/>
            <person name="Steffens U.A."/>
            <person name="Heycke N."/>
            <person name="Schmitt S."/>
            <person name="Rinke C."/>
            <person name="Helfrich E.J."/>
            <person name="Brachmann A.O."/>
            <person name="Gurgui C."/>
            <person name="Wakimoto T."/>
            <person name="Kracht M."/>
            <person name="Crusemann M."/>
            <person name="Hentschel U."/>
            <person name="Abe I."/>
            <person name="Matsunaga S."/>
            <person name="Kalinowski J."/>
            <person name="Takeyama H."/>
            <person name="Piel J."/>
        </authorList>
    </citation>
    <scope>NUCLEOTIDE SEQUENCE [LARGE SCALE GENOMIC DNA]</scope>
    <source>
        <strain evidence="4">TSY1</strain>
    </source>
</reference>
<feature type="domain" description="Ig-like" evidence="2">
    <location>
        <begin position="1"/>
        <end position="68"/>
    </location>
</feature>
<dbReference type="InterPro" id="IPR013098">
    <property type="entry name" value="Ig_I-set"/>
</dbReference>
<dbReference type="HOGENOM" id="CLU_1966533_0_0_7"/>
<evidence type="ECO:0000313" key="4">
    <source>
        <dbReference type="Proteomes" id="UP000019141"/>
    </source>
</evidence>
<dbReference type="PANTHER" id="PTHR10075:SF103">
    <property type="entry name" value="ROUNDABOUT HOMOLOG 4"/>
    <property type="match status" value="1"/>
</dbReference>
<gene>
    <name evidence="3" type="ORF">ETSY1_44345</name>
</gene>
<dbReference type="PROSITE" id="PS50835">
    <property type="entry name" value="IG_LIKE"/>
    <property type="match status" value="1"/>
</dbReference>
<dbReference type="PANTHER" id="PTHR10075">
    <property type="entry name" value="BASIGIN RELATED"/>
    <property type="match status" value="1"/>
</dbReference>